<dbReference type="EMBL" id="NWTM01000006">
    <property type="protein sequence ID" value="RYC38918.1"/>
    <property type="molecule type" value="Genomic_DNA"/>
</dbReference>
<dbReference type="AlphaFoldDB" id="A0A9X8P3G7"/>
<gene>
    <name evidence="1" type="ORF">CLR69_21950</name>
</gene>
<comment type="caution">
    <text evidence="1">The sequence shown here is derived from an EMBL/GenBank/DDBJ whole genome shotgun (WGS) entry which is preliminary data.</text>
</comment>
<proteinExistence type="predicted"/>
<dbReference type="RefSeq" id="WP_131535219.1">
    <property type="nucleotide sequence ID" value="NZ_JBEHFA010000020.1"/>
</dbReference>
<keyword evidence="2" id="KW-1185">Reference proteome</keyword>
<dbReference type="Proteomes" id="UP001138460">
    <property type="component" value="Unassembled WGS sequence"/>
</dbReference>
<sequence length="111" mass="12926">MEYQRIRLRVDDDFRELCIKHGIELSQIECFSASTTIEDVIDFVYKTKDASVYLALLAYVIVEWLKNRKGRKIHIAIENEKIKEITAENVSKKELESILTKTVAVFTNESE</sequence>
<accession>A0A9X8P3G7</accession>
<name>A0A9X8P3G7_9GAMM</name>
<organism evidence="1 2">
    <name type="scientific">Pectobacterium zantedeschiae</name>
    <dbReference type="NCBI Taxonomy" id="2034769"/>
    <lineage>
        <taxon>Bacteria</taxon>
        <taxon>Pseudomonadati</taxon>
        <taxon>Pseudomonadota</taxon>
        <taxon>Gammaproteobacteria</taxon>
        <taxon>Enterobacterales</taxon>
        <taxon>Pectobacteriaceae</taxon>
        <taxon>Pectobacterium</taxon>
    </lineage>
</organism>
<reference evidence="1 2" key="1">
    <citation type="journal article" date="2018" name="Syst. Appl. Microbiol.">
        <title>Pectobacterium zantedeschiae sp. nov. a new species of a soft rot pathogen isolated from Calla lily (Zantedeschia spp.).</title>
        <authorList>
            <person name="Waleron M."/>
            <person name="Misztak A."/>
            <person name="Waleron M."/>
            <person name="Franczuk M."/>
            <person name="Jonca J."/>
            <person name="Wielgomas B."/>
            <person name="Mikicinski A."/>
            <person name="Popovic T."/>
            <person name="Waleron K."/>
        </authorList>
    </citation>
    <scope>NUCLEOTIDE SEQUENCE [LARGE SCALE GENOMIC DNA]</scope>
    <source>
        <strain evidence="1 2">9M</strain>
    </source>
</reference>
<evidence type="ECO:0000313" key="2">
    <source>
        <dbReference type="Proteomes" id="UP001138460"/>
    </source>
</evidence>
<dbReference type="OrthoDB" id="6424239at2"/>
<protein>
    <submittedName>
        <fullName evidence="1">Uncharacterized protein</fullName>
    </submittedName>
</protein>
<evidence type="ECO:0000313" key="1">
    <source>
        <dbReference type="EMBL" id="RYC38918.1"/>
    </source>
</evidence>